<name>A0A2U2BTU7_9PROT</name>
<proteinExistence type="predicted"/>
<dbReference type="Proteomes" id="UP000245168">
    <property type="component" value="Unassembled WGS sequence"/>
</dbReference>
<evidence type="ECO:0000313" key="2">
    <source>
        <dbReference type="Proteomes" id="UP000245168"/>
    </source>
</evidence>
<comment type="caution">
    <text evidence="1">The sequence shown here is derived from an EMBL/GenBank/DDBJ whole genome shotgun (WGS) entry which is preliminary data.</text>
</comment>
<sequence length="394" mass="43018">MAQLKRHLASADHVDVSQYQFINLEAVEAAAESLWPQIRERVFLASRSIIEKRTDDGDLIIQCESGFLVVFADLSGEAARSVTEAIRRDMESFFLGEEMLDLLGVSATSQKLTVEEFRRTLDAVEITEDAPCPEPEAATASESRAADAAAPIRVDDMAFRPAWDVRREAVAAFFATPMSRDRCDGAWRTGSRILIADHRPDHRLALDLETLRRATGALEAQLRQGVRCAIVIPAGYEMLAAPRLRVKFIAALNALPEAVRALTYVRVDGAPVDAPAGALSETCRSLVPHCGMLVVHMPLDTLSLERFADTGASFFGADLPRAATPAAEQNAEHFAALARRLDRPFYLDQAANWETLRLGLRVEARLIAGPVIGEFSAPSAPYRLTRAGLLANAA</sequence>
<evidence type="ECO:0000313" key="1">
    <source>
        <dbReference type="EMBL" id="PWE17443.1"/>
    </source>
</evidence>
<dbReference type="AlphaFoldDB" id="A0A2U2BTU7"/>
<dbReference type="EMBL" id="QEXV01000003">
    <property type="protein sequence ID" value="PWE17443.1"/>
    <property type="molecule type" value="Genomic_DNA"/>
</dbReference>
<organism evidence="1 2">
    <name type="scientific">Marinicauda salina</name>
    <dbReference type="NCBI Taxonomy" id="2135793"/>
    <lineage>
        <taxon>Bacteria</taxon>
        <taxon>Pseudomonadati</taxon>
        <taxon>Pseudomonadota</taxon>
        <taxon>Alphaproteobacteria</taxon>
        <taxon>Maricaulales</taxon>
        <taxon>Maricaulaceae</taxon>
        <taxon>Marinicauda</taxon>
    </lineage>
</organism>
<gene>
    <name evidence="1" type="ORF">DDZ18_07115</name>
</gene>
<accession>A0A2U2BTU7</accession>
<protein>
    <submittedName>
        <fullName evidence="1">Uncharacterized protein</fullName>
    </submittedName>
</protein>
<keyword evidence="2" id="KW-1185">Reference proteome</keyword>
<reference evidence="2" key="1">
    <citation type="submission" date="2018-05" db="EMBL/GenBank/DDBJ databases">
        <authorList>
            <person name="Liu B.-T."/>
        </authorList>
    </citation>
    <scope>NUCLEOTIDE SEQUENCE [LARGE SCALE GENOMIC DNA]</scope>
    <source>
        <strain evidence="2">WD6-1</strain>
    </source>
</reference>